<name>A0ABX0DV49_9ACTN</name>
<accession>A0ABX0DV49</accession>
<dbReference type="RefSeq" id="WP_165342347.1">
    <property type="nucleotide sequence ID" value="NZ_JAAKZX010000103.1"/>
</dbReference>
<keyword evidence="3" id="KW-1185">Reference proteome</keyword>
<proteinExistence type="predicted"/>
<dbReference type="InterPro" id="IPR042001">
    <property type="entry name" value="Sortase_F"/>
</dbReference>
<evidence type="ECO:0000256" key="1">
    <source>
        <dbReference type="ARBA" id="ARBA00022801"/>
    </source>
</evidence>
<evidence type="ECO:0000313" key="2">
    <source>
        <dbReference type="EMBL" id="NGO45808.1"/>
    </source>
</evidence>
<dbReference type="Proteomes" id="UP001518140">
    <property type="component" value="Unassembled WGS sequence"/>
</dbReference>
<dbReference type="EMBL" id="JAAKZX010000103">
    <property type="protein sequence ID" value="NGO45808.1"/>
    <property type="molecule type" value="Genomic_DNA"/>
</dbReference>
<feature type="non-terminal residue" evidence="2">
    <location>
        <position position="1"/>
    </location>
</feature>
<organism evidence="2 3">
    <name type="scientific">Streptomyces ureilyticus</name>
    <dbReference type="NCBI Taxonomy" id="1775131"/>
    <lineage>
        <taxon>Bacteria</taxon>
        <taxon>Bacillati</taxon>
        <taxon>Actinomycetota</taxon>
        <taxon>Actinomycetes</taxon>
        <taxon>Kitasatosporales</taxon>
        <taxon>Streptomycetaceae</taxon>
        <taxon>Streptomyces</taxon>
    </lineage>
</organism>
<sequence length="75" mass="8152">LRRGEGIVVRLENGSAAEFGVTEVRTVAKAEFPADDVYGDVSRPELRLITCGGPRRGDWYRDNVIVFGALRSASG</sequence>
<comment type="caution">
    <text evidence="2">The sequence shown here is derived from an EMBL/GenBank/DDBJ whole genome shotgun (WGS) entry which is preliminary data.</text>
</comment>
<gene>
    <name evidence="2" type="ORF">G6048_27945</name>
</gene>
<dbReference type="Gene3D" id="2.40.260.10">
    <property type="entry name" value="Sortase"/>
    <property type="match status" value="1"/>
</dbReference>
<protein>
    <submittedName>
        <fullName evidence="2">Class F sortase</fullName>
    </submittedName>
</protein>
<evidence type="ECO:0000313" key="3">
    <source>
        <dbReference type="Proteomes" id="UP001518140"/>
    </source>
</evidence>
<dbReference type="CDD" id="cd05829">
    <property type="entry name" value="Sortase_F"/>
    <property type="match status" value="1"/>
</dbReference>
<keyword evidence="1" id="KW-0378">Hydrolase</keyword>
<reference evidence="2 3" key="1">
    <citation type="submission" date="2020-02" db="EMBL/GenBank/DDBJ databases">
        <title>Whole-genome analyses of novel actinobacteria.</title>
        <authorList>
            <person name="Sahin N."/>
            <person name="Tokatli A."/>
        </authorList>
    </citation>
    <scope>NUCLEOTIDE SEQUENCE [LARGE SCALE GENOMIC DNA]</scope>
    <source>
        <strain evidence="2 3">YC419</strain>
    </source>
</reference>
<dbReference type="InterPro" id="IPR023365">
    <property type="entry name" value="Sortase_dom-sf"/>
</dbReference>
<dbReference type="InterPro" id="IPR005754">
    <property type="entry name" value="Sortase"/>
</dbReference>
<dbReference type="Pfam" id="PF04203">
    <property type="entry name" value="Sortase"/>
    <property type="match status" value="1"/>
</dbReference>